<feature type="domain" description="C2" evidence="2">
    <location>
        <begin position="1"/>
        <end position="119"/>
    </location>
</feature>
<dbReference type="PANTHER" id="PTHR32246">
    <property type="entry name" value="INGRESSION PROTEIN FIC1"/>
    <property type="match status" value="1"/>
</dbReference>
<proteinExistence type="predicted"/>
<dbReference type="Pfam" id="PF00168">
    <property type="entry name" value="C2"/>
    <property type="match status" value="1"/>
</dbReference>
<evidence type="ECO:0000313" key="3">
    <source>
        <dbReference type="EMBL" id="CAA0832211.1"/>
    </source>
</evidence>
<feature type="compositionally biased region" description="Pro residues" evidence="1">
    <location>
        <begin position="183"/>
        <end position="208"/>
    </location>
</feature>
<dbReference type="SUPFAM" id="SSF49562">
    <property type="entry name" value="C2 domain (Calcium/lipid-binding domain, CaLB)"/>
    <property type="match status" value="1"/>
</dbReference>
<dbReference type="CDD" id="cd04051">
    <property type="entry name" value="C2_SRC2_like"/>
    <property type="match status" value="1"/>
</dbReference>
<feature type="region of interest" description="Disordered" evidence="1">
    <location>
        <begin position="174"/>
        <end position="263"/>
    </location>
</feature>
<dbReference type="OrthoDB" id="67700at2759"/>
<dbReference type="InterPro" id="IPR044750">
    <property type="entry name" value="C2_SRC2/BAP"/>
</dbReference>
<reference evidence="3" key="1">
    <citation type="submission" date="2019-12" db="EMBL/GenBank/DDBJ databases">
        <authorList>
            <person name="Scholes J."/>
        </authorList>
    </citation>
    <scope>NUCLEOTIDE SEQUENCE</scope>
</reference>
<organism evidence="3 4">
    <name type="scientific">Striga hermonthica</name>
    <name type="common">Purple witchweed</name>
    <name type="synonym">Buchnera hermonthica</name>
    <dbReference type="NCBI Taxonomy" id="68872"/>
    <lineage>
        <taxon>Eukaryota</taxon>
        <taxon>Viridiplantae</taxon>
        <taxon>Streptophyta</taxon>
        <taxon>Embryophyta</taxon>
        <taxon>Tracheophyta</taxon>
        <taxon>Spermatophyta</taxon>
        <taxon>Magnoliopsida</taxon>
        <taxon>eudicotyledons</taxon>
        <taxon>Gunneridae</taxon>
        <taxon>Pentapetalae</taxon>
        <taxon>asterids</taxon>
        <taxon>lamiids</taxon>
        <taxon>Lamiales</taxon>
        <taxon>Orobanchaceae</taxon>
        <taxon>Buchnereae</taxon>
        <taxon>Striga</taxon>
    </lineage>
</organism>
<feature type="compositionally biased region" description="Low complexity" evidence="1">
    <location>
        <begin position="209"/>
        <end position="225"/>
    </location>
</feature>
<dbReference type="Proteomes" id="UP001153555">
    <property type="component" value="Unassembled WGS sequence"/>
</dbReference>
<dbReference type="AlphaFoldDB" id="A0A9N7RIJ4"/>
<dbReference type="PANTHER" id="PTHR32246:SF68">
    <property type="entry name" value="OS01G0853800 PROTEIN"/>
    <property type="match status" value="1"/>
</dbReference>
<evidence type="ECO:0000313" key="4">
    <source>
        <dbReference type="Proteomes" id="UP001153555"/>
    </source>
</evidence>
<dbReference type="InterPro" id="IPR035892">
    <property type="entry name" value="C2_domain_sf"/>
</dbReference>
<accession>A0A9N7RIJ4</accession>
<dbReference type="GO" id="GO:0006952">
    <property type="term" value="P:defense response"/>
    <property type="evidence" value="ECO:0007669"/>
    <property type="project" value="InterPro"/>
</dbReference>
<keyword evidence="4" id="KW-1185">Reference proteome</keyword>
<dbReference type="InterPro" id="IPR000008">
    <property type="entry name" value="C2_dom"/>
</dbReference>
<comment type="caution">
    <text evidence="3">The sequence shown here is derived from an EMBL/GenBank/DDBJ whole genome shotgun (WGS) entry which is preliminary data.</text>
</comment>
<evidence type="ECO:0000256" key="1">
    <source>
        <dbReference type="SAM" id="MobiDB-lite"/>
    </source>
</evidence>
<protein>
    <submittedName>
        <fullName evidence="3">Calcium-dependent lipid-binding (CaLB domain) family protein</fullName>
    </submittedName>
</protein>
<dbReference type="EMBL" id="CACSLK010027833">
    <property type="protein sequence ID" value="CAA0832211.1"/>
    <property type="molecule type" value="Genomic_DNA"/>
</dbReference>
<gene>
    <name evidence="3" type="ORF">SHERM_27514</name>
</gene>
<name>A0A9N7RIJ4_STRHE</name>
<dbReference type="PROSITE" id="PS50004">
    <property type="entry name" value="C2"/>
    <property type="match status" value="1"/>
</dbReference>
<dbReference type="Gene3D" id="2.60.40.150">
    <property type="entry name" value="C2 domain"/>
    <property type="match status" value="1"/>
</dbReference>
<sequence length="321" mass="35231">MASGTTSRPPQKLYDLDVTVVSAKHLKNVNWRNGDLKPYAALWVDPDRRQFTKPDDSGSTRPVWNERFVLPLSLPPRDSSLTLEILHARPSDTPKSLVGALRVDLRDLPAGSDDSPVRITSLELRRPSGRPQGKIRLKLGLIERPAENYQTAPPPPRYYYSSAPPPPIPYRGYSPSPYSSVPQPAPPPSSFSPPPPPPSFSAPPPPQPYYSYSDPPSGYYSSYYSHPPPPPHRPYFERQPSLGLGPSAPVDYTPYDYHKPSSSKPGMGVGTGLAVGAVAGALGGLALEEGVKYEEEKIAERVENDLASTAARDERYGEYRM</sequence>
<dbReference type="SMART" id="SM00239">
    <property type="entry name" value="C2"/>
    <property type="match status" value="1"/>
</dbReference>
<evidence type="ECO:0000259" key="2">
    <source>
        <dbReference type="PROSITE" id="PS50004"/>
    </source>
</evidence>